<evidence type="ECO:0000256" key="7">
    <source>
        <dbReference type="ARBA" id="ARBA00049244"/>
    </source>
</evidence>
<dbReference type="PRINTS" id="PR00106">
    <property type="entry name" value="DNAPOLB"/>
</dbReference>
<evidence type="ECO:0000256" key="2">
    <source>
        <dbReference type="ARBA" id="ARBA00012417"/>
    </source>
</evidence>
<dbReference type="InterPro" id="IPR036397">
    <property type="entry name" value="RNaseH_sf"/>
</dbReference>
<reference evidence="10" key="1">
    <citation type="submission" date="2018-05" db="EMBL/GenBank/DDBJ databases">
        <authorList>
            <person name="Lanie J.A."/>
            <person name="Ng W.-L."/>
            <person name="Kazmierczak K.M."/>
            <person name="Andrzejewski T.M."/>
            <person name="Davidsen T.M."/>
            <person name="Wayne K.J."/>
            <person name="Tettelin H."/>
            <person name="Glass J.I."/>
            <person name="Rusch D."/>
            <person name="Podicherti R."/>
            <person name="Tsui H.-C.T."/>
            <person name="Winkler M.E."/>
        </authorList>
    </citation>
    <scope>NUCLEOTIDE SEQUENCE</scope>
</reference>
<dbReference type="GO" id="GO:0006261">
    <property type="term" value="P:DNA-templated DNA replication"/>
    <property type="evidence" value="ECO:0007669"/>
    <property type="project" value="TreeGrafter"/>
</dbReference>
<evidence type="ECO:0000256" key="4">
    <source>
        <dbReference type="ARBA" id="ARBA00022695"/>
    </source>
</evidence>
<dbReference type="PANTHER" id="PTHR10322">
    <property type="entry name" value="DNA POLYMERASE CATALYTIC SUBUNIT"/>
    <property type="match status" value="1"/>
</dbReference>
<evidence type="ECO:0000259" key="8">
    <source>
        <dbReference type="Pfam" id="PF00136"/>
    </source>
</evidence>
<dbReference type="InterPro" id="IPR023211">
    <property type="entry name" value="DNA_pol_palm_dom_sf"/>
</dbReference>
<dbReference type="SUPFAM" id="SSF56672">
    <property type="entry name" value="DNA/RNA polymerases"/>
    <property type="match status" value="1"/>
</dbReference>
<keyword evidence="5" id="KW-0239">DNA-directed DNA polymerase</keyword>
<dbReference type="InterPro" id="IPR006134">
    <property type="entry name" value="DNA-dir_DNA_pol_B_multi_dom"/>
</dbReference>
<accession>A0A381TTP2</accession>
<gene>
    <name evidence="10" type="ORF">METZ01_LOCUS72249</name>
</gene>
<dbReference type="GO" id="GO:0003677">
    <property type="term" value="F:DNA binding"/>
    <property type="evidence" value="ECO:0007669"/>
    <property type="project" value="UniProtKB-KW"/>
</dbReference>
<dbReference type="AlphaFoldDB" id="A0A381TTP2"/>
<dbReference type="PANTHER" id="PTHR10322:SF23">
    <property type="entry name" value="DNA POLYMERASE DELTA CATALYTIC SUBUNIT"/>
    <property type="match status" value="1"/>
</dbReference>
<keyword evidence="3" id="KW-0808">Transferase</keyword>
<evidence type="ECO:0000256" key="5">
    <source>
        <dbReference type="ARBA" id="ARBA00022932"/>
    </source>
</evidence>
<evidence type="ECO:0000256" key="1">
    <source>
        <dbReference type="ARBA" id="ARBA00005755"/>
    </source>
</evidence>
<evidence type="ECO:0000259" key="9">
    <source>
        <dbReference type="Pfam" id="PF03104"/>
    </source>
</evidence>
<evidence type="ECO:0000313" key="10">
    <source>
        <dbReference type="EMBL" id="SVA19395.1"/>
    </source>
</evidence>
<dbReference type="InterPro" id="IPR006133">
    <property type="entry name" value="DNA-dir_DNA_pol_B_exonuc"/>
</dbReference>
<dbReference type="GO" id="GO:0000166">
    <property type="term" value="F:nucleotide binding"/>
    <property type="evidence" value="ECO:0007669"/>
    <property type="project" value="InterPro"/>
</dbReference>
<dbReference type="InterPro" id="IPR043502">
    <property type="entry name" value="DNA/RNA_pol_sf"/>
</dbReference>
<dbReference type="Pfam" id="PF03104">
    <property type="entry name" value="DNA_pol_B_exo1"/>
    <property type="match status" value="1"/>
</dbReference>
<dbReference type="SUPFAM" id="SSF53098">
    <property type="entry name" value="Ribonuclease H-like"/>
    <property type="match status" value="1"/>
</dbReference>
<organism evidence="10">
    <name type="scientific">marine metagenome</name>
    <dbReference type="NCBI Taxonomy" id="408172"/>
    <lineage>
        <taxon>unclassified sequences</taxon>
        <taxon>metagenomes</taxon>
        <taxon>ecological metagenomes</taxon>
    </lineage>
</organism>
<dbReference type="Gene3D" id="3.30.420.10">
    <property type="entry name" value="Ribonuclease H-like superfamily/Ribonuclease H"/>
    <property type="match status" value="1"/>
</dbReference>
<feature type="domain" description="DNA-directed DNA polymerase family B multifunctional" evidence="8">
    <location>
        <begin position="335"/>
        <end position="564"/>
    </location>
</feature>
<sequence>MSDFYINVVQHGNQLLVREFDKGKRVNRRVTFEPTLYVHSRKNSKWKTLEGRSVEPVRFKSIRDAKDFLNMHQNTPELVHGLNSYQYVYIGDRYPDFINWDMEKLLLITLDIEVESENGFPDAQKAEEKLLCITVKNHSNKAIIVWGIGPYVNDKVRYIECENELDLIKKFIQFWHKTQPDVITGWNVQFFDIPYLCNRITRLLGEKELKKLSPWGIVKEDTVKQTQFGKAQQKYNLLGVSVLDYLDLYRKFTYVNRESYRLDYIAEVELGEKKDPNPYETFREWYTKDYKSFVDYNIQDVELVDKLEDRMKLIELCMTLAYEAKVNLIDVYSPIRVWDVLIYNFLKDKHIVIPSKRVSKKDEKYEGAYVKEPQTGLHNWVMSFDLNSLYPHLIMQYNISPETVAAEGNGDVSVDKMLKQVVDIPQDGYAVTPNGARFRTDAQGFLPNMMETMYNDRVKFKKWSLEAKQKFEDTQDKRYLNDISKYNNIQMARKIALNSAYGAIGNQYFRYYDRRIATAVTTSGQLAIRWIENKVNGYLNKLLDTTDVDYIIASDTDSIYVRFDELVSKLNPKNPVDFLDKVAKEKIEPYITKCYEELAEYVNAYEQKMEMAREVIADKGIWTAKKRYILNVHDS</sequence>
<feature type="domain" description="DNA-directed DNA polymerase family B exonuclease" evidence="9">
    <location>
        <begin position="104"/>
        <end position="265"/>
    </location>
</feature>
<keyword evidence="4" id="KW-0548">Nucleotidyltransferase</keyword>
<protein>
    <recommendedName>
        <fullName evidence="2">DNA-directed DNA polymerase</fullName>
        <ecNumber evidence="2">2.7.7.7</ecNumber>
    </recommendedName>
</protein>
<dbReference type="PROSITE" id="PS00116">
    <property type="entry name" value="DNA_POLYMERASE_B"/>
    <property type="match status" value="1"/>
</dbReference>
<feature type="non-terminal residue" evidence="10">
    <location>
        <position position="635"/>
    </location>
</feature>
<dbReference type="Gene3D" id="3.30.342.10">
    <property type="entry name" value="DNA Polymerase, chain B, domain 1"/>
    <property type="match status" value="1"/>
</dbReference>
<comment type="similarity">
    <text evidence="1">Belongs to the DNA polymerase type-B family.</text>
</comment>
<dbReference type="InterPro" id="IPR006172">
    <property type="entry name" value="DNA-dir_DNA_pol_B"/>
</dbReference>
<dbReference type="GO" id="GO:0003887">
    <property type="term" value="F:DNA-directed DNA polymerase activity"/>
    <property type="evidence" value="ECO:0007669"/>
    <property type="project" value="UniProtKB-KW"/>
</dbReference>
<dbReference type="InterPro" id="IPR050240">
    <property type="entry name" value="DNA_pol_type-B"/>
</dbReference>
<proteinExistence type="inferred from homology"/>
<dbReference type="Pfam" id="PF00136">
    <property type="entry name" value="DNA_pol_B"/>
    <property type="match status" value="1"/>
</dbReference>
<evidence type="ECO:0000256" key="6">
    <source>
        <dbReference type="ARBA" id="ARBA00023125"/>
    </source>
</evidence>
<keyword evidence="6" id="KW-0238">DNA-binding</keyword>
<dbReference type="InterPro" id="IPR017964">
    <property type="entry name" value="DNA-dir_DNA_pol_B_CS"/>
</dbReference>
<comment type="catalytic activity">
    <reaction evidence="7">
        <text>DNA(n) + a 2'-deoxyribonucleoside 5'-triphosphate = DNA(n+1) + diphosphate</text>
        <dbReference type="Rhea" id="RHEA:22508"/>
        <dbReference type="Rhea" id="RHEA-COMP:17339"/>
        <dbReference type="Rhea" id="RHEA-COMP:17340"/>
        <dbReference type="ChEBI" id="CHEBI:33019"/>
        <dbReference type="ChEBI" id="CHEBI:61560"/>
        <dbReference type="ChEBI" id="CHEBI:173112"/>
        <dbReference type="EC" id="2.7.7.7"/>
    </reaction>
</comment>
<dbReference type="EC" id="2.7.7.7" evidence="2"/>
<dbReference type="SMART" id="SM00486">
    <property type="entry name" value="POLBc"/>
    <property type="match status" value="1"/>
</dbReference>
<evidence type="ECO:0000256" key="3">
    <source>
        <dbReference type="ARBA" id="ARBA00022679"/>
    </source>
</evidence>
<dbReference type="InterPro" id="IPR012337">
    <property type="entry name" value="RNaseH-like_sf"/>
</dbReference>
<dbReference type="EMBL" id="UINC01005146">
    <property type="protein sequence ID" value="SVA19395.1"/>
    <property type="molecule type" value="Genomic_DNA"/>
</dbReference>
<name>A0A381TTP2_9ZZZZ</name>
<dbReference type="Gene3D" id="3.90.1600.10">
    <property type="entry name" value="Palm domain of DNA polymerase"/>
    <property type="match status" value="1"/>
</dbReference>